<comment type="caution">
    <text evidence="5">The sequence shown here is derived from an EMBL/GenBank/DDBJ whole genome shotgun (WGS) entry which is preliminary data.</text>
</comment>
<dbReference type="Proteomes" id="UP000584642">
    <property type="component" value="Unassembled WGS sequence"/>
</dbReference>
<dbReference type="InterPro" id="IPR011991">
    <property type="entry name" value="ArsR-like_HTH"/>
</dbReference>
<evidence type="ECO:0000313" key="5">
    <source>
        <dbReference type="EMBL" id="NYZ18396.1"/>
    </source>
</evidence>
<dbReference type="InterPro" id="IPR051081">
    <property type="entry name" value="HTH_MetalResp_TranReg"/>
</dbReference>
<dbReference type="Gene3D" id="1.10.10.10">
    <property type="entry name" value="Winged helix-like DNA-binding domain superfamily/Winged helix DNA-binding domain"/>
    <property type="match status" value="1"/>
</dbReference>
<keyword evidence="1" id="KW-0805">Transcription regulation</keyword>
<evidence type="ECO:0000256" key="2">
    <source>
        <dbReference type="ARBA" id="ARBA00023125"/>
    </source>
</evidence>
<evidence type="ECO:0000256" key="3">
    <source>
        <dbReference type="ARBA" id="ARBA00023163"/>
    </source>
</evidence>
<dbReference type="CDD" id="cd00090">
    <property type="entry name" value="HTH_ARSR"/>
    <property type="match status" value="1"/>
</dbReference>
<dbReference type="PROSITE" id="PS50987">
    <property type="entry name" value="HTH_ARSR_2"/>
    <property type="match status" value="1"/>
</dbReference>
<dbReference type="Pfam" id="PF01022">
    <property type="entry name" value="HTH_5"/>
    <property type="match status" value="1"/>
</dbReference>
<dbReference type="InterPro" id="IPR001845">
    <property type="entry name" value="HTH_ArsR_DNA-bd_dom"/>
</dbReference>
<sequence length="117" mass="12793">MKIEDLQANARRASALLKAMANERRLLILCQLALGERSVGELEEVVGLSQSALSQHLARLRRDGLVRTRRSAQNIFYSLKGDEAQTIMTTLHGLYCVPRAQSAAEVAKGDHPAAAQP</sequence>
<evidence type="ECO:0000259" key="4">
    <source>
        <dbReference type="PROSITE" id="PS50987"/>
    </source>
</evidence>
<dbReference type="PRINTS" id="PR00778">
    <property type="entry name" value="HTHARSR"/>
</dbReference>
<keyword evidence="2" id="KW-0238">DNA-binding</keyword>
<proteinExistence type="predicted"/>
<gene>
    <name evidence="5" type="ORF">HND93_01625</name>
</gene>
<evidence type="ECO:0000256" key="1">
    <source>
        <dbReference type="ARBA" id="ARBA00023015"/>
    </source>
</evidence>
<feature type="domain" description="HTH arsR-type" evidence="4">
    <location>
        <begin position="6"/>
        <end position="99"/>
    </location>
</feature>
<evidence type="ECO:0000313" key="6">
    <source>
        <dbReference type="Proteomes" id="UP000584642"/>
    </source>
</evidence>
<keyword evidence="3" id="KW-0804">Transcription</keyword>
<dbReference type="SUPFAM" id="SSF46785">
    <property type="entry name" value="Winged helix' DNA-binding domain"/>
    <property type="match status" value="1"/>
</dbReference>
<keyword evidence="6" id="KW-1185">Reference proteome</keyword>
<dbReference type="InterPro" id="IPR036390">
    <property type="entry name" value="WH_DNA-bd_sf"/>
</dbReference>
<name>A0ABX2T540_9PROT</name>
<dbReference type="PANTHER" id="PTHR33154:SF28">
    <property type="entry name" value="HTH-TYPE TRANSCRIPTIONAL REGULATOR YGAV-RELATED"/>
    <property type="match status" value="1"/>
</dbReference>
<dbReference type="PANTHER" id="PTHR33154">
    <property type="entry name" value="TRANSCRIPTIONAL REGULATOR, ARSR FAMILY"/>
    <property type="match status" value="1"/>
</dbReference>
<reference evidence="5 6" key="1">
    <citation type="submission" date="2020-05" db="EMBL/GenBank/DDBJ databases">
        <title>Azospirillum oleiclasticum sp. nov, a nitrogen-fixing and heavy crude oil-emulsifying bacterium isolated from the crude oil of Yumen Oilfield.</title>
        <authorList>
            <person name="Wu D."/>
            <person name="Cai M."/>
            <person name="Zhang X."/>
        </authorList>
    </citation>
    <scope>NUCLEOTIDE SEQUENCE [LARGE SCALE GENOMIC DNA]</scope>
    <source>
        <strain evidence="5 6">ROY-1-1-2</strain>
    </source>
</reference>
<dbReference type="NCBIfam" id="NF033788">
    <property type="entry name" value="HTH_metalloreg"/>
    <property type="match status" value="1"/>
</dbReference>
<organism evidence="5 6">
    <name type="scientific">Azospirillum oleiclasticum</name>
    <dbReference type="NCBI Taxonomy" id="2735135"/>
    <lineage>
        <taxon>Bacteria</taxon>
        <taxon>Pseudomonadati</taxon>
        <taxon>Pseudomonadota</taxon>
        <taxon>Alphaproteobacteria</taxon>
        <taxon>Rhodospirillales</taxon>
        <taxon>Azospirillaceae</taxon>
        <taxon>Azospirillum</taxon>
    </lineage>
</organism>
<accession>A0ABX2T540</accession>
<dbReference type="SMART" id="SM00418">
    <property type="entry name" value="HTH_ARSR"/>
    <property type="match status" value="1"/>
</dbReference>
<dbReference type="RefSeq" id="WP_180280783.1">
    <property type="nucleotide sequence ID" value="NZ_JABFDB010000001.1"/>
</dbReference>
<dbReference type="EMBL" id="JABFDB010000001">
    <property type="protein sequence ID" value="NYZ18396.1"/>
    <property type="molecule type" value="Genomic_DNA"/>
</dbReference>
<dbReference type="InterPro" id="IPR036388">
    <property type="entry name" value="WH-like_DNA-bd_sf"/>
</dbReference>
<protein>
    <submittedName>
        <fullName evidence="5">Winged helix-turn-helix transcriptional regulator</fullName>
    </submittedName>
</protein>